<dbReference type="OrthoDB" id="14876at2"/>
<gene>
    <name evidence="1" type="ORF">IMCC14465_07790</name>
</gene>
<dbReference type="eggNOG" id="ENOG503318F">
    <property type="taxonomic scope" value="Bacteria"/>
</dbReference>
<name>J9DFU2_9PROT</name>
<sequence length="142" mass="15465">MTQNNMTYQKTYRMIGRTLKNISQICVVASLVVSLSVSSLMAASFLSVAPDVPLAPGLTEAETGALIFDKPEGRIVSIEALAATPSADIFAFYRLSLPNLGWQNKPELALRNSETFHREGEALTIKYEGGVVFFRLQPIAGN</sequence>
<evidence type="ECO:0000313" key="2">
    <source>
        <dbReference type="Proteomes" id="UP000004836"/>
    </source>
</evidence>
<keyword evidence="2" id="KW-1185">Reference proteome</keyword>
<proteinExistence type="predicted"/>
<dbReference type="AlphaFoldDB" id="J9DFU2"/>
<organism evidence="1 2">
    <name type="scientific">alpha proteobacterium IMCC14465</name>
    <dbReference type="NCBI Taxonomy" id="1220535"/>
    <lineage>
        <taxon>Bacteria</taxon>
        <taxon>Pseudomonadati</taxon>
        <taxon>Pseudomonadota</taxon>
        <taxon>Alphaproteobacteria</taxon>
        <taxon>PS1 clade</taxon>
    </lineage>
</organism>
<comment type="caution">
    <text evidence="1">The sequence shown here is derived from an EMBL/GenBank/DDBJ whole genome shotgun (WGS) entry which is preliminary data.</text>
</comment>
<dbReference type="EMBL" id="ALYF01000003">
    <property type="protein sequence ID" value="EJW20983.1"/>
    <property type="molecule type" value="Genomic_DNA"/>
</dbReference>
<accession>J9DFU2</accession>
<protein>
    <submittedName>
        <fullName evidence="1">Uncharacterized protein</fullName>
    </submittedName>
</protein>
<evidence type="ECO:0000313" key="1">
    <source>
        <dbReference type="EMBL" id="EJW20983.1"/>
    </source>
</evidence>
<dbReference type="STRING" id="1220535.IMCC14465_07790"/>
<dbReference type="Proteomes" id="UP000004836">
    <property type="component" value="Unassembled WGS sequence"/>
</dbReference>
<reference evidence="1 2" key="1">
    <citation type="journal article" date="2012" name="J. Bacteriol.">
        <title>Genome Sequence of Strain IMCC14465, Isolated from the East Sea, Belonging to the PS1 Clade of Alphaproteobacteria.</title>
        <authorList>
            <person name="Yang S.J."/>
            <person name="Kang I."/>
            <person name="Cho J.C."/>
        </authorList>
    </citation>
    <scope>NUCLEOTIDE SEQUENCE [LARGE SCALE GENOMIC DNA]</scope>
    <source>
        <strain evidence="1 2">IMCC14465</strain>
    </source>
</reference>